<feature type="transmembrane region" description="Helical" evidence="1">
    <location>
        <begin position="104"/>
        <end position="122"/>
    </location>
</feature>
<dbReference type="InterPro" id="IPR002931">
    <property type="entry name" value="Transglutaminase-like"/>
</dbReference>
<keyword evidence="1" id="KW-0812">Transmembrane</keyword>
<gene>
    <name evidence="3" type="ORF">DL346_18590</name>
</gene>
<keyword evidence="1" id="KW-1133">Transmembrane helix</keyword>
<reference evidence="3 4" key="1">
    <citation type="submission" date="2018-06" db="EMBL/GenBank/DDBJ databases">
        <title>Paenibacillus montanisoli sp. nov., isolated from mountain area soil.</title>
        <authorList>
            <person name="Wu M."/>
        </authorList>
    </citation>
    <scope>NUCLEOTIDE SEQUENCE [LARGE SCALE GENOMIC DNA]</scope>
    <source>
        <strain evidence="3 4">RA17</strain>
    </source>
</reference>
<evidence type="ECO:0000259" key="2">
    <source>
        <dbReference type="SMART" id="SM00460"/>
    </source>
</evidence>
<dbReference type="OrthoDB" id="1817605at2"/>
<feature type="transmembrane region" description="Helical" evidence="1">
    <location>
        <begin position="41"/>
        <end position="62"/>
    </location>
</feature>
<feature type="transmembrane region" description="Helical" evidence="1">
    <location>
        <begin position="163"/>
        <end position="187"/>
    </location>
</feature>
<dbReference type="Proteomes" id="UP000249260">
    <property type="component" value="Unassembled WGS sequence"/>
</dbReference>
<sequence>MNAWVTPLLKPEPVALMVLLILLGSFIQGMRRGASGSAKHLFFFIWQAASVVIALAVAGRGASRLSPLLRDWLEARQIVVPVEELSAFKQLWYTVITSLRDFELLRFGVLFLFLYTSVRYLLRLLEPLCFLVYDAVLASAGHDAKAAGRRPAGKLSGTVSRMAGAMIGALLGGGRAFLVIAALFVYVSLIPHAFGADAIRSSAIYAKTASELLDPVAGDVLKRGPVFTEAVQGEFRRVLQRKYEVIDAAVPADIEAAAAKVTGDAGADEAKARALYDWVGTRIAYDWDKANNYIERGVWKEQTPTETFSTRKGVCIDVARLYAMMARSVGLEVRVVTGLGATGNGTYGPHAWNEVRLADSGGAWIPLDATWASSGDWFNPKGFSSTHIRET</sequence>
<dbReference type="Pfam" id="PF01841">
    <property type="entry name" value="Transglut_core"/>
    <property type="match status" value="1"/>
</dbReference>
<accession>A0A328TY43</accession>
<dbReference type="Gene3D" id="3.10.620.30">
    <property type="match status" value="1"/>
</dbReference>
<evidence type="ECO:0000313" key="4">
    <source>
        <dbReference type="Proteomes" id="UP000249260"/>
    </source>
</evidence>
<evidence type="ECO:0000256" key="1">
    <source>
        <dbReference type="SAM" id="Phobius"/>
    </source>
</evidence>
<organism evidence="3 4">
    <name type="scientific">Paenibacillus montanisoli</name>
    <dbReference type="NCBI Taxonomy" id="2081970"/>
    <lineage>
        <taxon>Bacteria</taxon>
        <taxon>Bacillati</taxon>
        <taxon>Bacillota</taxon>
        <taxon>Bacilli</taxon>
        <taxon>Bacillales</taxon>
        <taxon>Paenibacillaceae</taxon>
        <taxon>Paenibacillus</taxon>
    </lineage>
</organism>
<dbReference type="AlphaFoldDB" id="A0A328TY43"/>
<dbReference type="SUPFAM" id="SSF54001">
    <property type="entry name" value="Cysteine proteinases"/>
    <property type="match status" value="1"/>
</dbReference>
<protein>
    <submittedName>
        <fullName evidence="3">Transglutaminase domain-containing protein</fullName>
    </submittedName>
</protein>
<name>A0A328TY43_9BACL</name>
<dbReference type="PANTHER" id="PTHR33490:SF3">
    <property type="entry name" value="CONSERVED INTEGRAL MEMBRANE PROTEIN"/>
    <property type="match status" value="1"/>
</dbReference>
<evidence type="ECO:0000313" key="3">
    <source>
        <dbReference type="EMBL" id="RAP75369.1"/>
    </source>
</evidence>
<dbReference type="SMART" id="SM00460">
    <property type="entry name" value="TGc"/>
    <property type="match status" value="1"/>
</dbReference>
<proteinExistence type="predicted"/>
<dbReference type="EMBL" id="QLUW01000003">
    <property type="protein sequence ID" value="RAP75369.1"/>
    <property type="molecule type" value="Genomic_DNA"/>
</dbReference>
<dbReference type="InterPro" id="IPR038765">
    <property type="entry name" value="Papain-like_cys_pep_sf"/>
</dbReference>
<keyword evidence="1" id="KW-0472">Membrane</keyword>
<keyword evidence="4" id="KW-1185">Reference proteome</keyword>
<dbReference type="RefSeq" id="WP_112883633.1">
    <property type="nucleotide sequence ID" value="NZ_QLUW01000003.1"/>
</dbReference>
<comment type="caution">
    <text evidence="3">The sequence shown here is derived from an EMBL/GenBank/DDBJ whole genome shotgun (WGS) entry which is preliminary data.</text>
</comment>
<dbReference type="PANTHER" id="PTHR33490">
    <property type="entry name" value="BLR5614 PROTEIN-RELATED"/>
    <property type="match status" value="1"/>
</dbReference>
<feature type="domain" description="Transglutaminase-like" evidence="2">
    <location>
        <begin position="307"/>
        <end position="371"/>
    </location>
</feature>
<feature type="transmembrane region" description="Helical" evidence="1">
    <location>
        <begin position="12"/>
        <end position="29"/>
    </location>
</feature>